<feature type="transmembrane region" description="Helical" evidence="15">
    <location>
        <begin position="177"/>
        <end position="203"/>
    </location>
</feature>
<dbReference type="Pfam" id="PF05730">
    <property type="entry name" value="CFEM"/>
    <property type="match status" value="1"/>
</dbReference>
<proteinExistence type="inferred from homology"/>
<evidence type="ECO:0000313" key="19">
    <source>
        <dbReference type="Proteomes" id="UP000184330"/>
    </source>
</evidence>
<evidence type="ECO:0000256" key="13">
    <source>
        <dbReference type="ARBA" id="ARBA00038359"/>
    </source>
</evidence>
<organism evidence="18 19">
    <name type="scientific">Phialocephala subalpina</name>
    <dbReference type="NCBI Taxonomy" id="576137"/>
    <lineage>
        <taxon>Eukaryota</taxon>
        <taxon>Fungi</taxon>
        <taxon>Dikarya</taxon>
        <taxon>Ascomycota</taxon>
        <taxon>Pezizomycotina</taxon>
        <taxon>Leotiomycetes</taxon>
        <taxon>Helotiales</taxon>
        <taxon>Mollisiaceae</taxon>
        <taxon>Phialocephala</taxon>
        <taxon>Phialocephala fortinii species complex</taxon>
    </lineage>
</organism>
<feature type="disulfide bond" evidence="14">
    <location>
        <begin position="50"/>
        <end position="57"/>
    </location>
</feature>
<dbReference type="PROSITE" id="PS52012">
    <property type="entry name" value="CFEM"/>
    <property type="match status" value="1"/>
</dbReference>
<keyword evidence="11 14" id="KW-1015">Disulfide bond</keyword>
<comment type="similarity">
    <text evidence="13">Belongs to the SAT4 family.</text>
</comment>
<evidence type="ECO:0000256" key="4">
    <source>
        <dbReference type="ARBA" id="ARBA00010031"/>
    </source>
</evidence>
<dbReference type="InterPro" id="IPR052337">
    <property type="entry name" value="SAT4-like"/>
</dbReference>
<feature type="transmembrane region" description="Helical" evidence="15">
    <location>
        <begin position="298"/>
        <end position="318"/>
    </location>
</feature>
<dbReference type="InterPro" id="IPR049326">
    <property type="entry name" value="Rhodopsin_dom_fungi"/>
</dbReference>
<dbReference type="Pfam" id="PF20684">
    <property type="entry name" value="Fung_rhodopsin"/>
    <property type="match status" value="1"/>
</dbReference>
<accession>A0A1L7XCV2</accession>
<keyword evidence="12" id="KW-0449">Lipoprotein</keyword>
<dbReference type="PANTHER" id="PTHR33048">
    <property type="entry name" value="PTH11-LIKE INTEGRAL MEMBRANE PROTEIN (AFU_ORTHOLOGUE AFUA_5G11245)"/>
    <property type="match status" value="1"/>
</dbReference>
<name>A0A1L7XCV2_9HELO</name>
<evidence type="ECO:0000256" key="16">
    <source>
        <dbReference type="SAM" id="SignalP"/>
    </source>
</evidence>
<gene>
    <name evidence="18" type="ORF">PAC_12723</name>
</gene>
<evidence type="ECO:0000256" key="14">
    <source>
        <dbReference type="PROSITE-ProRule" id="PRU01356"/>
    </source>
</evidence>
<keyword evidence="19" id="KW-1185">Reference proteome</keyword>
<dbReference type="AlphaFoldDB" id="A0A1L7XCV2"/>
<feature type="disulfide bond" evidence="14">
    <location>
        <begin position="40"/>
        <end position="71"/>
    </location>
</feature>
<keyword evidence="7 15" id="KW-0812">Transmembrane</keyword>
<dbReference type="GO" id="GO:0005576">
    <property type="term" value="C:extracellular region"/>
    <property type="evidence" value="ECO:0007669"/>
    <property type="project" value="UniProtKB-SubCell"/>
</dbReference>
<dbReference type="OrthoDB" id="2496787at2759"/>
<keyword evidence="5" id="KW-0964">Secreted</keyword>
<sequence>MYRLPNALLLVLALTRSILAQSSSAASAELAELPSCALSCLEIAIESSTCAATNQTCICLDEVLLANATVCVAETCTIVEALTTKNVTNTFCGVATRDKSGFYEALILTFFILAAIVVAVRLISRLFTASEYGLDDLFTAILFVTGIASLILTFRGTVVNGLGKDIWTQSARQITDFLHAFYFMTMLYFAQVVLLKLTLLFFYLRIFPGTGIRRFIWATVIFNVLFGISSVVAVIFACTPINYFWHSWDGEHKGRCININDLGWANAGLSIAVDLWMLALPMSQLVGLRLHWKKKVGVASMFGVGTFVTIISILRLQSLIEFANTQNPTWDNLGVSQWSFLEISVGMMCACMPSIRVLLVRMFPRVFGSRSNSTRTGGRYYAENDHSQRLGNISVAGGADRKSNVLVSATGISRKTTFTVEFAHAAKAKDNSSENDETCLVPMDDLSAEAVNSRRNTDWPQSRIGE</sequence>
<feature type="signal peptide" evidence="16">
    <location>
        <begin position="1"/>
        <end position="20"/>
    </location>
</feature>
<evidence type="ECO:0000256" key="10">
    <source>
        <dbReference type="ARBA" id="ARBA00023136"/>
    </source>
</evidence>
<keyword evidence="6" id="KW-0336">GPI-anchor</keyword>
<feature type="disulfide bond" evidence="14">
    <location>
        <begin position="59"/>
        <end position="92"/>
    </location>
</feature>
<keyword evidence="6" id="KW-0325">Glycoprotein</keyword>
<evidence type="ECO:0000256" key="5">
    <source>
        <dbReference type="ARBA" id="ARBA00022525"/>
    </source>
</evidence>
<evidence type="ECO:0000256" key="7">
    <source>
        <dbReference type="ARBA" id="ARBA00022692"/>
    </source>
</evidence>
<comment type="caution">
    <text evidence="14">Lacks conserved residue(s) required for the propagation of feature annotation.</text>
</comment>
<evidence type="ECO:0000256" key="8">
    <source>
        <dbReference type="ARBA" id="ARBA00022729"/>
    </source>
</evidence>
<feature type="disulfide bond" evidence="14">
    <location>
        <begin position="36"/>
        <end position="76"/>
    </location>
</feature>
<evidence type="ECO:0000256" key="11">
    <source>
        <dbReference type="ARBA" id="ARBA00023157"/>
    </source>
</evidence>
<evidence type="ECO:0000256" key="1">
    <source>
        <dbReference type="ARBA" id="ARBA00004141"/>
    </source>
</evidence>
<evidence type="ECO:0000256" key="3">
    <source>
        <dbReference type="ARBA" id="ARBA00004613"/>
    </source>
</evidence>
<feature type="transmembrane region" description="Helical" evidence="15">
    <location>
        <begin position="136"/>
        <end position="157"/>
    </location>
</feature>
<comment type="similarity">
    <text evidence="4">Belongs to the RBT5 family.</text>
</comment>
<protein>
    <submittedName>
        <fullName evidence="18">Related to integral membrane protein PTH11</fullName>
    </submittedName>
</protein>
<evidence type="ECO:0000259" key="17">
    <source>
        <dbReference type="PROSITE" id="PS52012"/>
    </source>
</evidence>
<feature type="domain" description="CFEM" evidence="17">
    <location>
        <begin position="8"/>
        <end position="119"/>
    </location>
</feature>
<dbReference type="Proteomes" id="UP000184330">
    <property type="component" value="Unassembled WGS sequence"/>
</dbReference>
<evidence type="ECO:0000256" key="12">
    <source>
        <dbReference type="ARBA" id="ARBA00023288"/>
    </source>
</evidence>
<evidence type="ECO:0000256" key="9">
    <source>
        <dbReference type="ARBA" id="ARBA00022989"/>
    </source>
</evidence>
<feature type="transmembrane region" description="Helical" evidence="15">
    <location>
        <begin position="215"/>
        <end position="244"/>
    </location>
</feature>
<evidence type="ECO:0000256" key="2">
    <source>
        <dbReference type="ARBA" id="ARBA00004589"/>
    </source>
</evidence>
<dbReference type="GO" id="GO:0098552">
    <property type="term" value="C:side of membrane"/>
    <property type="evidence" value="ECO:0007669"/>
    <property type="project" value="UniProtKB-KW"/>
</dbReference>
<keyword evidence="10 15" id="KW-0472">Membrane</keyword>
<comment type="subcellular location">
    <subcellularLocation>
        <location evidence="2">Membrane</location>
        <topology evidence="2">Lipid-anchor</topology>
        <topology evidence="2">GPI-anchor</topology>
    </subcellularLocation>
    <subcellularLocation>
        <location evidence="1">Membrane</location>
        <topology evidence="1">Multi-pass membrane protein</topology>
    </subcellularLocation>
    <subcellularLocation>
        <location evidence="3">Secreted</location>
    </subcellularLocation>
</comment>
<dbReference type="EMBL" id="FJOG01000022">
    <property type="protein sequence ID" value="CZR62826.1"/>
    <property type="molecule type" value="Genomic_DNA"/>
</dbReference>
<dbReference type="SMART" id="SM00747">
    <property type="entry name" value="CFEM"/>
    <property type="match status" value="1"/>
</dbReference>
<keyword evidence="8 16" id="KW-0732">Signal</keyword>
<evidence type="ECO:0000256" key="15">
    <source>
        <dbReference type="SAM" id="Phobius"/>
    </source>
</evidence>
<feature type="transmembrane region" description="Helical" evidence="15">
    <location>
        <begin position="102"/>
        <end position="124"/>
    </location>
</feature>
<reference evidence="18 19" key="1">
    <citation type="submission" date="2016-03" db="EMBL/GenBank/DDBJ databases">
        <authorList>
            <person name="Ploux O."/>
        </authorList>
    </citation>
    <scope>NUCLEOTIDE SEQUENCE [LARGE SCALE GENOMIC DNA]</scope>
    <source>
        <strain evidence="18 19">UAMH 11012</strain>
    </source>
</reference>
<evidence type="ECO:0000313" key="18">
    <source>
        <dbReference type="EMBL" id="CZR62826.1"/>
    </source>
</evidence>
<evidence type="ECO:0000256" key="6">
    <source>
        <dbReference type="ARBA" id="ARBA00022622"/>
    </source>
</evidence>
<feature type="transmembrane region" description="Helical" evidence="15">
    <location>
        <begin position="338"/>
        <end position="359"/>
    </location>
</feature>
<dbReference type="InterPro" id="IPR008427">
    <property type="entry name" value="Extracellular_membr_CFEM_dom"/>
</dbReference>
<keyword evidence="9 15" id="KW-1133">Transmembrane helix</keyword>
<dbReference type="PANTHER" id="PTHR33048:SF143">
    <property type="entry name" value="EXTRACELLULAR MEMBRANE PROTEIN CFEM DOMAIN-CONTAINING PROTEIN-RELATED"/>
    <property type="match status" value="1"/>
</dbReference>
<feature type="chain" id="PRO_5012408554" evidence="16">
    <location>
        <begin position="21"/>
        <end position="466"/>
    </location>
</feature>
<dbReference type="STRING" id="576137.A0A1L7XCV2"/>